<dbReference type="PANTHER" id="PTHR33164">
    <property type="entry name" value="TRANSCRIPTIONAL REGULATOR, MARR FAMILY"/>
    <property type="match status" value="1"/>
</dbReference>
<evidence type="ECO:0000259" key="1">
    <source>
        <dbReference type="PROSITE" id="PS50995"/>
    </source>
</evidence>
<organism evidence="2 3">
    <name type="scientific">Phenylobacterium montanum</name>
    <dbReference type="NCBI Taxonomy" id="2823693"/>
    <lineage>
        <taxon>Bacteria</taxon>
        <taxon>Pseudomonadati</taxon>
        <taxon>Pseudomonadota</taxon>
        <taxon>Alphaproteobacteria</taxon>
        <taxon>Caulobacterales</taxon>
        <taxon>Caulobacteraceae</taxon>
        <taxon>Phenylobacterium</taxon>
    </lineage>
</organism>
<dbReference type="SUPFAM" id="SSF46785">
    <property type="entry name" value="Winged helix' DNA-binding domain"/>
    <property type="match status" value="1"/>
</dbReference>
<gene>
    <name evidence="2" type="ORF">KCG34_06785</name>
</gene>
<dbReference type="PANTHER" id="PTHR33164:SF43">
    <property type="entry name" value="HTH-TYPE TRANSCRIPTIONAL REPRESSOR YETL"/>
    <property type="match status" value="1"/>
</dbReference>
<evidence type="ECO:0000313" key="3">
    <source>
        <dbReference type="Proteomes" id="UP000676409"/>
    </source>
</evidence>
<reference evidence="2" key="1">
    <citation type="submission" date="2021-04" db="EMBL/GenBank/DDBJ databases">
        <title>The complete genome sequence of Caulobacter sp. S6.</title>
        <authorList>
            <person name="Tang Y."/>
            <person name="Ouyang W."/>
            <person name="Liu Q."/>
            <person name="Huang B."/>
            <person name="Guo Z."/>
            <person name="Lei P."/>
        </authorList>
    </citation>
    <scope>NUCLEOTIDE SEQUENCE</scope>
    <source>
        <strain evidence="2">S6</strain>
    </source>
</reference>
<dbReference type="InterPro" id="IPR036390">
    <property type="entry name" value="WH_DNA-bd_sf"/>
</dbReference>
<dbReference type="KEGG" id="caul:KCG34_06785"/>
<dbReference type="GO" id="GO:0006950">
    <property type="term" value="P:response to stress"/>
    <property type="evidence" value="ECO:0007669"/>
    <property type="project" value="TreeGrafter"/>
</dbReference>
<dbReference type="PRINTS" id="PR00598">
    <property type="entry name" value="HTHMARR"/>
</dbReference>
<dbReference type="GO" id="GO:0003700">
    <property type="term" value="F:DNA-binding transcription factor activity"/>
    <property type="evidence" value="ECO:0007669"/>
    <property type="project" value="InterPro"/>
</dbReference>
<sequence>MSHPTLAFKRAYLALRRALEHTVKPFDFTGAQFDVLQLLMHQDGLEHRDLQRQLSIASPTLTNILDVLEREGHVERRSESSDARIKTIHMSRKARQMCASDEFCDAGDALVKQMFDGFTEEERRRFLSALARIESNLDKIAKP</sequence>
<dbReference type="EMBL" id="CP073078">
    <property type="protein sequence ID" value="QUD89581.1"/>
    <property type="molecule type" value="Genomic_DNA"/>
</dbReference>
<protein>
    <submittedName>
        <fullName evidence="2">MarR family transcriptional regulator</fullName>
    </submittedName>
</protein>
<dbReference type="SMART" id="SM00347">
    <property type="entry name" value="HTH_MARR"/>
    <property type="match status" value="1"/>
</dbReference>
<dbReference type="InterPro" id="IPR036388">
    <property type="entry name" value="WH-like_DNA-bd_sf"/>
</dbReference>
<dbReference type="Gene3D" id="1.10.10.10">
    <property type="entry name" value="Winged helix-like DNA-binding domain superfamily/Winged helix DNA-binding domain"/>
    <property type="match status" value="1"/>
</dbReference>
<dbReference type="InterPro" id="IPR039422">
    <property type="entry name" value="MarR/SlyA-like"/>
</dbReference>
<proteinExistence type="predicted"/>
<accession>A0A975IXN0</accession>
<dbReference type="Pfam" id="PF01047">
    <property type="entry name" value="MarR"/>
    <property type="match status" value="1"/>
</dbReference>
<name>A0A975IXN0_9CAUL</name>
<feature type="domain" description="HTH marR-type" evidence="1">
    <location>
        <begin position="1"/>
        <end position="135"/>
    </location>
</feature>
<dbReference type="InterPro" id="IPR000835">
    <property type="entry name" value="HTH_MarR-typ"/>
</dbReference>
<dbReference type="AlphaFoldDB" id="A0A975IXN0"/>
<evidence type="ECO:0000313" key="2">
    <source>
        <dbReference type="EMBL" id="QUD89581.1"/>
    </source>
</evidence>
<keyword evidence="3" id="KW-1185">Reference proteome</keyword>
<dbReference type="RefSeq" id="WP_211939633.1">
    <property type="nucleotide sequence ID" value="NZ_CP073078.1"/>
</dbReference>
<dbReference type="PROSITE" id="PS50995">
    <property type="entry name" value="HTH_MARR_2"/>
    <property type="match status" value="1"/>
</dbReference>
<dbReference type="Proteomes" id="UP000676409">
    <property type="component" value="Chromosome"/>
</dbReference>